<protein>
    <submittedName>
        <fullName evidence="1">Uncharacterized protein</fullName>
    </submittedName>
</protein>
<dbReference type="AlphaFoldDB" id="A0A5J4PNG9"/>
<reference evidence="1 2" key="1">
    <citation type="submission" date="2019-03" db="EMBL/GenBank/DDBJ databases">
        <title>Single cell metagenomics reveals metabolic interactions within the superorganism composed of flagellate Streblomastix strix and complex community of Bacteroidetes bacteria on its surface.</title>
        <authorList>
            <person name="Treitli S.C."/>
            <person name="Kolisko M."/>
            <person name="Husnik F."/>
            <person name="Keeling P."/>
            <person name="Hampl V."/>
        </authorList>
    </citation>
    <scope>NUCLEOTIDE SEQUENCE [LARGE SCALE GENOMIC DNA]</scope>
    <source>
        <strain evidence="1">ST1C</strain>
    </source>
</reference>
<accession>A0A5J4PNG9</accession>
<dbReference type="EMBL" id="SNRW01049793">
    <property type="protein sequence ID" value="KAA6310370.1"/>
    <property type="molecule type" value="Genomic_DNA"/>
</dbReference>
<sequence length="62" mass="7123">WLPSFQPLPLLVPVSLEQIEEEGAIEEIETQMNNNGNYGYIKNDATWAKSVTLNHFIHRGRI</sequence>
<evidence type="ECO:0000313" key="1">
    <source>
        <dbReference type="EMBL" id="KAA6310370.1"/>
    </source>
</evidence>
<gene>
    <name evidence="1" type="ORF">EZS28_056322</name>
</gene>
<organism evidence="1 2">
    <name type="scientific">Streblomastix strix</name>
    <dbReference type="NCBI Taxonomy" id="222440"/>
    <lineage>
        <taxon>Eukaryota</taxon>
        <taxon>Metamonada</taxon>
        <taxon>Preaxostyla</taxon>
        <taxon>Oxymonadida</taxon>
        <taxon>Streblomastigidae</taxon>
        <taxon>Streblomastix</taxon>
    </lineage>
</organism>
<comment type="caution">
    <text evidence="1">The sequence shown here is derived from an EMBL/GenBank/DDBJ whole genome shotgun (WGS) entry which is preliminary data.</text>
</comment>
<proteinExistence type="predicted"/>
<evidence type="ECO:0000313" key="2">
    <source>
        <dbReference type="Proteomes" id="UP000324800"/>
    </source>
</evidence>
<dbReference type="Proteomes" id="UP000324800">
    <property type="component" value="Unassembled WGS sequence"/>
</dbReference>
<name>A0A5J4PNG9_9EUKA</name>
<feature type="non-terminal residue" evidence="1">
    <location>
        <position position="1"/>
    </location>
</feature>